<organism evidence="1">
    <name type="scientific">marine sediment metagenome</name>
    <dbReference type="NCBI Taxonomy" id="412755"/>
    <lineage>
        <taxon>unclassified sequences</taxon>
        <taxon>metagenomes</taxon>
        <taxon>ecological metagenomes</taxon>
    </lineage>
</organism>
<comment type="caution">
    <text evidence="1">The sequence shown here is derived from an EMBL/GenBank/DDBJ whole genome shotgun (WGS) entry which is preliminary data.</text>
</comment>
<gene>
    <name evidence="1" type="ORF">S01H4_43730</name>
</gene>
<sequence>VFEMKDDIATVKVSKVPDDLIESCKEAADGCPVEAITCE</sequence>
<reference evidence="1" key="1">
    <citation type="journal article" date="2014" name="Front. Microbiol.">
        <title>High frequency of phylogenetically diverse reductive dehalogenase-homologous genes in deep subseafloor sedimentary metagenomes.</title>
        <authorList>
            <person name="Kawai M."/>
            <person name="Futagami T."/>
            <person name="Toyoda A."/>
            <person name="Takaki Y."/>
            <person name="Nishi S."/>
            <person name="Hori S."/>
            <person name="Arai W."/>
            <person name="Tsubouchi T."/>
            <person name="Morono Y."/>
            <person name="Uchiyama I."/>
            <person name="Ito T."/>
            <person name="Fujiyama A."/>
            <person name="Inagaki F."/>
            <person name="Takami H."/>
        </authorList>
    </citation>
    <scope>NUCLEOTIDE SEQUENCE</scope>
    <source>
        <strain evidence="1">Expedition CK06-06</strain>
    </source>
</reference>
<feature type="non-terminal residue" evidence="1">
    <location>
        <position position="1"/>
    </location>
</feature>
<proteinExistence type="predicted"/>
<dbReference type="Pfam" id="PF13370">
    <property type="entry name" value="Fer4_13"/>
    <property type="match status" value="1"/>
</dbReference>
<dbReference type="EMBL" id="BART01024157">
    <property type="protein sequence ID" value="GAH01258.1"/>
    <property type="molecule type" value="Genomic_DNA"/>
</dbReference>
<accession>X1DXY7</accession>
<name>X1DXY7_9ZZZZ</name>
<dbReference type="AlphaFoldDB" id="X1DXY7"/>
<dbReference type="Gene3D" id="3.30.70.20">
    <property type="match status" value="1"/>
</dbReference>
<dbReference type="SUPFAM" id="SSF54862">
    <property type="entry name" value="4Fe-4S ferredoxins"/>
    <property type="match status" value="1"/>
</dbReference>
<protein>
    <submittedName>
        <fullName evidence="1">Uncharacterized protein</fullName>
    </submittedName>
</protein>
<evidence type="ECO:0000313" key="1">
    <source>
        <dbReference type="EMBL" id="GAH01258.1"/>
    </source>
</evidence>